<dbReference type="HOGENOM" id="CLU_2586362_0_0_10"/>
<dbReference type="STRING" id="926562.Oweho_3199"/>
<reference evidence="1 2" key="1">
    <citation type="journal article" date="2012" name="Stand. Genomic Sci.">
        <title>Genome sequence of the orange-pigmented seawater bacterium Owenweeksia hongkongensis type strain (UST20020801(T)).</title>
        <authorList>
            <person name="Riedel T."/>
            <person name="Held B."/>
            <person name="Nolan M."/>
            <person name="Lucas S."/>
            <person name="Lapidus A."/>
            <person name="Tice H."/>
            <person name="Del Rio T.G."/>
            <person name="Cheng J.F."/>
            <person name="Han C."/>
            <person name="Tapia R."/>
            <person name="Goodwin L.A."/>
            <person name="Pitluck S."/>
            <person name="Liolios K."/>
            <person name="Mavromatis K."/>
            <person name="Pagani I."/>
            <person name="Ivanova N."/>
            <person name="Mikhailova N."/>
            <person name="Pati A."/>
            <person name="Chen A."/>
            <person name="Palaniappan K."/>
            <person name="Rohde M."/>
            <person name="Tindall B.J."/>
            <person name="Detter J.C."/>
            <person name="Goker M."/>
            <person name="Woyke T."/>
            <person name="Bristow J."/>
            <person name="Eisen J.A."/>
            <person name="Markowitz V."/>
            <person name="Hugenholtz P."/>
            <person name="Klenk H.P."/>
            <person name="Kyrpides N.C."/>
        </authorList>
    </citation>
    <scope>NUCLEOTIDE SEQUENCE</scope>
    <source>
        <strain evidence="2">DSM 17368 / JCM 12287 / NRRL B-23963</strain>
    </source>
</reference>
<dbReference type="KEGG" id="oho:Oweho_3199"/>
<name>G8R3R3_OWEHD</name>
<proteinExistence type="predicted"/>
<dbReference type="AlphaFoldDB" id="G8R3R3"/>
<accession>G8R3R3</accession>
<keyword evidence="2" id="KW-1185">Reference proteome</keyword>
<evidence type="ECO:0000313" key="2">
    <source>
        <dbReference type="Proteomes" id="UP000005631"/>
    </source>
</evidence>
<gene>
    <name evidence="1" type="ordered locus">Oweho_3199</name>
</gene>
<sequence length="80" mass="9891">MDRMQKRLTKYMQKREQRRHLMEREILIYLRRKKEKSPLNPHQCLELAKHQFADELKTERMQVVRDRSNKSIKVILKKSA</sequence>
<dbReference type="Proteomes" id="UP000005631">
    <property type="component" value="Chromosome"/>
</dbReference>
<evidence type="ECO:0000313" key="1">
    <source>
        <dbReference type="EMBL" id="AEV34150.1"/>
    </source>
</evidence>
<organism evidence="1 2">
    <name type="scientific">Owenweeksia hongkongensis (strain DSM 17368 / CIP 108786 / JCM 12287 / NRRL B-23963 / UST20020801)</name>
    <dbReference type="NCBI Taxonomy" id="926562"/>
    <lineage>
        <taxon>Bacteria</taxon>
        <taxon>Pseudomonadati</taxon>
        <taxon>Bacteroidota</taxon>
        <taxon>Flavobacteriia</taxon>
        <taxon>Flavobacteriales</taxon>
        <taxon>Owenweeksiaceae</taxon>
        <taxon>Owenweeksia</taxon>
    </lineage>
</organism>
<protein>
    <submittedName>
        <fullName evidence="1">Uncharacterized protein</fullName>
    </submittedName>
</protein>
<dbReference type="EMBL" id="CP003156">
    <property type="protein sequence ID" value="AEV34150.1"/>
    <property type="molecule type" value="Genomic_DNA"/>
</dbReference>